<dbReference type="PROSITE" id="PS51257">
    <property type="entry name" value="PROKAR_LIPOPROTEIN"/>
    <property type="match status" value="1"/>
</dbReference>
<keyword evidence="4" id="KW-1185">Reference proteome</keyword>
<reference evidence="3 4" key="1">
    <citation type="submission" date="2016-10" db="EMBL/GenBank/DDBJ databases">
        <title>The genome of Paramicrosporidium saccamoebae is the missing link in understanding Cryptomycota and Microsporidia evolution.</title>
        <authorList>
            <person name="Quandt C.A."/>
            <person name="Beaudet D."/>
            <person name="Corsaro D."/>
            <person name="Michel R."/>
            <person name="Corradi N."/>
            <person name="James T."/>
        </authorList>
    </citation>
    <scope>NUCLEOTIDE SEQUENCE [LARGE SCALE GENOMIC DNA]</scope>
    <source>
        <strain evidence="3 4">KSL3</strain>
    </source>
</reference>
<name>A0A2H9THV2_9FUNG</name>
<gene>
    <name evidence="3" type="ORF">PSACC_02918</name>
</gene>
<feature type="region of interest" description="Disordered" evidence="2">
    <location>
        <begin position="117"/>
        <end position="151"/>
    </location>
</feature>
<keyword evidence="1" id="KW-0175">Coiled coil</keyword>
<comment type="caution">
    <text evidence="3">The sequence shown here is derived from an EMBL/GenBank/DDBJ whole genome shotgun (WGS) entry which is preliminary data.</text>
</comment>
<dbReference type="Pfam" id="PF17021">
    <property type="entry name" value="Mei5_like"/>
    <property type="match status" value="1"/>
</dbReference>
<dbReference type="InterPro" id="IPR031509">
    <property type="entry name" value="Mei5-like"/>
</dbReference>
<protein>
    <recommendedName>
        <fullName evidence="5">Swi5-dependent recombination DNA repair protein 1 homolog</fullName>
    </recommendedName>
</protein>
<evidence type="ECO:0000256" key="1">
    <source>
        <dbReference type="SAM" id="Coils"/>
    </source>
</evidence>
<evidence type="ECO:0000313" key="3">
    <source>
        <dbReference type="EMBL" id="PJF17289.1"/>
    </source>
</evidence>
<dbReference type="AlphaFoldDB" id="A0A2H9THV2"/>
<dbReference type="GO" id="GO:0005634">
    <property type="term" value="C:nucleus"/>
    <property type="evidence" value="ECO:0007669"/>
    <property type="project" value="UniProtKB-SubCell"/>
</dbReference>
<proteinExistence type="predicted"/>
<dbReference type="EMBL" id="MTSL01000179">
    <property type="protein sequence ID" value="PJF17289.1"/>
    <property type="molecule type" value="Genomic_DNA"/>
</dbReference>
<dbReference type="Proteomes" id="UP000240830">
    <property type="component" value="Unassembled WGS sequence"/>
</dbReference>
<feature type="coiled-coil region" evidence="1">
    <location>
        <begin position="44"/>
        <end position="84"/>
    </location>
</feature>
<evidence type="ECO:0000256" key="2">
    <source>
        <dbReference type="SAM" id="MobiDB-lite"/>
    </source>
</evidence>
<organism evidence="3 4">
    <name type="scientific">Paramicrosporidium saccamoebae</name>
    <dbReference type="NCBI Taxonomy" id="1246581"/>
    <lineage>
        <taxon>Eukaryota</taxon>
        <taxon>Fungi</taxon>
        <taxon>Fungi incertae sedis</taxon>
        <taxon>Cryptomycota</taxon>
        <taxon>Cryptomycota incertae sedis</taxon>
        <taxon>Paramicrosporidium</taxon>
    </lineage>
</organism>
<accession>A0A2H9THV2</accession>
<dbReference type="GO" id="GO:0006281">
    <property type="term" value="P:DNA repair"/>
    <property type="evidence" value="ECO:0007669"/>
    <property type="project" value="UniProtKB-KW"/>
</dbReference>
<evidence type="ECO:0000313" key="4">
    <source>
        <dbReference type="Proteomes" id="UP000240830"/>
    </source>
</evidence>
<evidence type="ECO:0008006" key="5">
    <source>
        <dbReference type="Google" id="ProtNLM"/>
    </source>
</evidence>
<sequence>MIGRPRGITLSTTGSGQSVAVSCGEETLYIDAGQLKRAKHNAVTQSLRKQLLEEQDRLRKLKMLNKARSEHADLDDKISKWREAVVLVIDELRQRLGAEIDFRRIFQGLGIDGEEFLEADSTSEGDASEDVDLNSDDNVDGDCDYTDETSR</sequence>